<evidence type="ECO:0000313" key="10">
    <source>
        <dbReference type="Proteomes" id="UP000466345"/>
    </source>
</evidence>
<dbReference type="SUPFAM" id="SSF103473">
    <property type="entry name" value="MFS general substrate transporter"/>
    <property type="match status" value="1"/>
</dbReference>
<dbReference type="EMBL" id="WEGJ01000036">
    <property type="protein sequence ID" value="MQY15641.1"/>
    <property type="molecule type" value="Genomic_DNA"/>
</dbReference>
<dbReference type="Pfam" id="PF07690">
    <property type="entry name" value="MFS_1"/>
    <property type="match status" value="1"/>
</dbReference>
<keyword evidence="4 7" id="KW-0472">Membrane</keyword>
<dbReference type="InterPro" id="IPR020846">
    <property type="entry name" value="MFS_dom"/>
</dbReference>
<dbReference type="Proteomes" id="UP000466345">
    <property type="component" value="Unassembled WGS sequence"/>
</dbReference>
<dbReference type="CDD" id="cd17321">
    <property type="entry name" value="MFS_MMR_MDR_like"/>
    <property type="match status" value="1"/>
</dbReference>
<name>A0A7K0CQH1_9ACTN</name>
<evidence type="ECO:0000256" key="6">
    <source>
        <dbReference type="SAM" id="MobiDB-lite"/>
    </source>
</evidence>
<dbReference type="PRINTS" id="PR01036">
    <property type="entry name" value="TCRTETB"/>
</dbReference>
<evidence type="ECO:0000256" key="1">
    <source>
        <dbReference type="ARBA" id="ARBA00004651"/>
    </source>
</evidence>
<dbReference type="Gene3D" id="1.20.1250.20">
    <property type="entry name" value="MFS general substrate transporter like domains"/>
    <property type="match status" value="1"/>
</dbReference>
<feature type="region of interest" description="Disordered" evidence="6">
    <location>
        <begin position="1"/>
        <end position="21"/>
    </location>
</feature>
<keyword evidence="2 7" id="KW-0812">Transmembrane</keyword>
<protein>
    <submittedName>
        <fullName evidence="9">Putative multidrug resistance protein MdtD</fullName>
    </submittedName>
</protein>
<proteinExistence type="predicted"/>
<evidence type="ECO:0000256" key="4">
    <source>
        <dbReference type="ARBA" id="ARBA00023136"/>
    </source>
</evidence>
<dbReference type="GO" id="GO:0022857">
    <property type="term" value="F:transmembrane transporter activity"/>
    <property type="evidence" value="ECO:0007669"/>
    <property type="project" value="InterPro"/>
</dbReference>
<dbReference type="InterPro" id="IPR011701">
    <property type="entry name" value="MFS"/>
</dbReference>
<dbReference type="PANTHER" id="PTHR42718:SF39">
    <property type="entry name" value="ACTINORHODIN TRANSPORTER-RELATED"/>
    <property type="match status" value="1"/>
</dbReference>
<evidence type="ECO:0000256" key="7">
    <source>
        <dbReference type="SAM" id="Phobius"/>
    </source>
</evidence>
<feature type="transmembrane region" description="Helical" evidence="7">
    <location>
        <begin position="331"/>
        <end position="348"/>
    </location>
</feature>
<dbReference type="InterPro" id="IPR036259">
    <property type="entry name" value="MFS_trans_sf"/>
</dbReference>
<comment type="subcellular location">
    <subcellularLocation>
        <location evidence="1">Cell membrane</location>
        <topology evidence="1">Multi-pass membrane protein</topology>
    </subcellularLocation>
</comment>
<accession>A0A7K0CQH1</accession>
<feature type="transmembrane region" description="Helical" evidence="7">
    <location>
        <begin position="424"/>
        <end position="447"/>
    </location>
</feature>
<dbReference type="RefSeq" id="WP_153456443.1">
    <property type="nucleotide sequence ID" value="NZ_WEGJ01000036.1"/>
</dbReference>
<keyword evidence="5" id="KW-0046">Antibiotic resistance</keyword>
<gene>
    <name evidence="9" type="primary">mdtD_9</name>
    <name evidence="9" type="ORF">SRB5_58280</name>
</gene>
<sequence>MAETTPVLTQAHRTDTTTGPRPGRPRLGWLLAIVLTGQFMALLDVFIVNVAAPTLAADLDASGSGLQMIIAGYTITYAVLLITGARLGGLLGHRRMFLAGLTVFTLASLACGLGQSTGQLIAFRLVQGAGAAVAIPQVLSLIQRNFTGAARVRALGAYSAVLATGAAAGQIAGGLLVSADLFGTGWRPVFLVNVPIGLALLVLGARLLPRDESHAGARAGNVLDRGGLVLLAAAVALVTVPLVLGEELGWPLWGWASLVGGLALAGVFAGYEARLGRRGGAPLFPAHVLASGRMPVALVRTVLSMAVNAGFLFVLTLHLQSDLGYSAQRTGLTFVPTAFAFGVVGLTWQRLPRHWWPRLIPVGFALSAVSFAAVGLALRDGGGTGALFFAGCVGVGAGLGFAFNTNLTLALATVEPADAPHASGLLVTAAQLGLLLGVATVGTLYLHRLDSVASSSAQWASALALAGTAAAGVFAGAARRRG</sequence>
<feature type="domain" description="Major facilitator superfamily (MFS) profile" evidence="8">
    <location>
        <begin position="30"/>
        <end position="479"/>
    </location>
</feature>
<dbReference type="GO" id="GO:0005886">
    <property type="term" value="C:plasma membrane"/>
    <property type="evidence" value="ECO:0007669"/>
    <property type="project" value="UniProtKB-SubCell"/>
</dbReference>
<dbReference type="OrthoDB" id="783189at2"/>
<reference evidence="9 10" key="1">
    <citation type="submission" date="2019-10" db="EMBL/GenBank/DDBJ databases">
        <title>Streptomyces smaragdinus sp. nov. and Streptomyces fabii sp. nov., isolated from the gut of fungus growing-termite Macrotermes natalensis.</title>
        <authorList>
            <person name="Schwitalla J."/>
            <person name="Benndorf R."/>
            <person name="Martin K."/>
            <person name="De Beer W."/>
            <person name="Kaster A.-K."/>
            <person name="Vollmers J."/>
            <person name="Poulsen M."/>
            <person name="Beemelmanns C."/>
        </authorList>
    </citation>
    <scope>NUCLEOTIDE SEQUENCE [LARGE SCALE GENOMIC DNA]</scope>
    <source>
        <strain evidence="9 10">RB5</strain>
    </source>
</reference>
<feature type="transmembrane region" description="Helical" evidence="7">
    <location>
        <begin position="360"/>
        <end position="378"/>
    </location>
</feature>
<evidence type="ECO:0000256" key="2">
    <source>
        <dbReference type="ARBA" id="ARBA00022692"/>
    </source>
</evidence>
<feature type="transmembrane region" description="Helical" evidence="7">
    <location>
        <begin position="29"/>
        <end position="52"/>
    </location>
</feature>
<dbReference type="PROSITE" id="PS50850">
    <property type="entry name" value="MFS"/>
    <property type="match status" value="1"/>
</dbReference>
<feature type="transmembrane region" description="Helical" evidence="7">
    <location>
        <begin position="297"/>
        <end position="319"/>
    </location>
</feature>
<comment type="caution">
    <text evidence="9">The sequence shown here is derived from an EMBL/GenBank/DDBJ whole genome shotgun (WGS) entry which is preliminary data.</text>
</comment>
<evidence type="ECO:0000259" key="8">
    <source>
        <dbReference type="PROSITE" id="PS50850"/>
    </source>
</evidence>
<dbReference type="PANTHER" id="PTHR42718">
    <property type="entry name" value="MAJOR FACILITATOR SUPERFAMILY MULTIDRUG TRANSPORTER MFSC"/>
    <property type="match status" value="1"/>
</dbReference>
<keyword evidence="10" id="KW-1185">Reference proteome</keyword>
<keyword evidence="3 7" id="KW-1133">Transmembrane helix</keyword>
<dbReference type="AlphaFoldDB" id="A0A7K0CQH1"/>
<organism evidence="9 10">
    <name type="scientific">Streptomyces smaragdinus</name>
    <dbReference type="NCBI Taxonomy" id="2585196"/>
    <lineage>
        <taxon>Bacteria</taxon>
        <taxon>Bacillati</taxon>
        <taxon>Actinomycetota</taxon>
        <taxon>Actinomycetes</taxon>
        <taxon>Kitasatosporales</taxon>
        <taxon>Streptomycetaceae</taxon>
        <taxon>Streptomyces</taxon>
    </lineage>
</organism>
<feature type="transmembrane region" description="Helical" evidence="7">
    <location>
        <begin position="459"/>
        <end position="478"/>
    </location>
</feature>
<feature type="transmembrane region" description="Helical" evidence="7">
    <location>
        <begin position="384"/>
        <end position="403"/>
    </location>
</feature>
<feature type="transmembrane region" description="Helical" evidence="7">
    <location>
        <begin position="154"/>
        <end position="177"/>
    </location>
</feature>
<feature type="transmembrane region" description="Helical" evidence="7">
    <location>
        <begin position="121"/>
        <end position="142"/>
    </location>
</feature>
<feature type="transmembrane region" description="Helical" evidence="7">
    <location>
        <begin position="228"/>
        <end position="244"/>
    </location>
</feature>
<feature type="transmembrane region" description="Helical" evidence="7">
    <location>
        <begin position="189"/>
        <end position="208"/>
    </location>
</feature>
<dbReference type="GO" id="GO:0046677">
    <property type="term" value="P:response to antibiotic"/>
    <property type="evidence" value="ECO:0007669"/>
    <property type="project" value="UniProtKB-KW"/>
</dbReference>
<feature type="transmembrane region" description="Helical" evidence="7">
    <location>
        <begin position="96"/>
        <end position="115"/>
    </location>
</feature>
<evidence type="ECO:0000256" key="5">
    <source>
        <dbReference type="ARBA" id="ARBA00023251"/>
    </source>
</evidence>
<evidence type="ECO:0000313" key="9">
    <source>
        <dbReference type="EMBL" id="MQY15641.1"/>
    </source>
</evidence>
<feature type="transmembrane region" description="Helical" evidence="7">
    <location>
        <begin position="64"/>
        <end position="84"/>
    </location>
</feature>
<evidence type="ECO:0000256" key="3">
    <source>
        <dbReference type="ARBA" id="ARBA00022989"/>
    </source>
</evidence>
<feature type="transmembrane region" description="Helical" evidence="7">
    <location>
        <begin position="250"/>
        <end position="271"/>
    </location>
</feature>
<dbReference type="Gene3D" id="1.20.1720.10">
    <property type="entry name" value="Multidrug resistance protein D"/>
    <property type="match status" value="1"/>
</dbReference>